<name>A0AC61L4P3_9EURY</name>
<comment type="caution">
    <text evidence="1">The sequence shown here is derived from an EMBL/GenBank/DDBJ whole genome shotgun (WGS) entry which is preliminary data.</text>
</comment>
<evidence type="ECO:0000313" key="2">
    <source>
        <dbReference type="Proteomes" id="UP000248329"/>
    </source>
</evidence>
<organism evidence="1 2">
    <name type="scientific">Candidatus Methanogaster sp</name>
    <dbReference type="NCBI Taxonomy" id="3386292"/>
    <lineage>
        <taxon>Archaea</taxon>
        <taxon>Methanobacteriati</taxon>
        <taxon>Methanobacteriota</taxon>
        <taxon>Stenosarchaea group</taxon>
        <taxon>Methanomicrobia</taxon>
        <taxon>Methanosarcinales</taxon>
        <taxon>ANME-2 cluster</taxon>
        <taxon>Candidatus Methanogasteraceae</taxon>
        <taxon>Candidatus Methanogaster</taxon>
    </lineage>
</organism>
<evidence type="ECO:0000313" key="1">
    <source>
        <dbReference type="EMBL" id="PXF61328.1"/>
    </source>
</evidence>
<protein>
    <submittedName>
        <fullName evidence="1">Dihydroorotate dehydrogenase electron transfer subunit</fullName>
    </submittedName>
</protein>
<accession>A0AC61L4P3</accession>
<gene>
    <name evidence="1" type="ORF">C4B59_05090</name>
</gene>
<proteinExistence type="predicted"/>
<dbReference type="EMBL" id="PQXF01000006">
    <property type="protein sequence ID" value="PXF61328.1"/>
    <property type="molecule type" value="Genomic_DNA"/>
</dbReference>
<reference evidence="1" key="1">
    <citation type="submission" date="2018-01" db="EMBL/GenBank/DDBJ databases">
        <authorList>
            <person name="Krukenberg V."/>
        </authorList>
    </citation>
    <scope>NUCLEOTIDE SEQUENCE</scope>
    <source>
        <strain evidence="1">E20ANME2</strain>
    </source>
</reference>
<dbReference type="Proteomes" id="UP000248329">
    <property type="component" value="Unassembled WGS sequence"/>
</dbReference>
<sequence length="253" mass="26983">MKPANATIIDVIDETPSVRSFVFDLSLEFTPGQYVMVWVRGVDEVPMSLSDHNMITVQRVGDATSAIFELAVGDTVGIRGPYGRGFDITNPVLVVAGGVGAAPLATLAEAAHGMGYNVLTLLGARTSDELLFQQRFEAAGEVMVATDDDSAGFHGRVTDLLDRGMADRYIRSCGPEPMMYALLSMLGEQQRGNAQFSLHRYIKCGLGICGACCIDPSGERACVDGPVFYGSGLAGSEFGRYRRGADGVRVSIV</sequence>